<dbReference type="OrthoDB" id="7852032at2"/>
<evidence type="ECO:0000313" key="1">
    <source>
        <dbReference type="EMBL" id="VVG72080.1"/>
    </source>
</evidence>
<dbReference type="RefSeq" id="WP_150728738.1">
    <property type="nucleotide sequence ID" value="NZ_CABPSX010000006.1"/>
</dbReference>
<protein>
    <submittedName>
        <fullName evidence="1">Uncharacterized protein</fullName>
    </submittedName>
</protein>
<dbReference type="AlphaFoldDB" id="A0A5E5P6U5"/>
<organism evidence="1 2">
    <name type="scientific">Pandoraea apista</name>
    <dbReference type="NCBI Taxonomy" id="93218"/>
    <lineage>
        <taxon>Bacteria</taxon>
        <taxon>Pseudomonadati</taxon>
        <taxon>Pseudomonadota</taxon>
        <taxon>Betaproteobacteria</taxon>
        <taxon>Burkholderiales</taxon>
        <taxon>Burkholderiaceae</taxon>
        <taxon>Pandoraea</taxon>
    </lineage>
</organism>
<dbReference type="Proteomes" id="UP000364291">
    <property type="component" value="Unassembled WGS sequence"/>
</dbReference>
<accession>A0A5E5P6U5</accession>
<proteinExistence type="predicted"/>
<reference evidence="1 2" key="1">
    <citation type="submission" date="2019-08" db="EMBL/GenBank/DDBJ databases">
        <authorList>
            <person name="Peeters C."/>
        </authorList>
    </citation>
    <scope>NUCLEOTIDE SEQUENCE [LARGE SCALE GENOMIC DNA]</scope>
    <source>
        <strain evidence="1 2">LMG 18089</strain>
    </source>
</reference>
<sequence length="310" mass="35750">MLEDHAIGIKSLDAPIYRIFPRKRFLQALKEKALVLVAPCLWDDPFEVDLAISVRWSSSAGTAQNIIQNFPSAFAQSWSATQESDALLRAYSRVHKDRETRRNVHQCEEGVRVRTTPRKLLQAVIDATSSNNNVSCFIGRVIYMTDDQLMHEIADLIRREGFNALSPPLHRAQRLLLKRTAFSTEAEVRIIVAHNIEDTTERLLSVKIDPNELFEEIAFDPRLELFEAKERQDDVRKRGYTGKIHDWQLYLPRLLEIPMPAGWSPPTQAPVQGLRHLWEPSYHEKRVFPRHVTLDHSYDPDTSHVQSAEE</sequence>
<gene>
    <name evidence="1" type="ORF">PAP18089_03072</name>
</gene>
<dbReference type="EMBL" id="CABPSX010000006">
    <property type="protein sequence ID" value="VVG72080.1"/>
    <property type="molecule type" value="Genomic_DNA"/>
</dbReference>
<evidence type="ECO:0000313" key="2">
    <source>
        <dbReference type="Proteomes" id="UP000364291"/>
    </source>
</evidence>
<name>A0A5E5P6U5_9BURK</name>